<feature type="transmembrane region" description="Helical" evidence="1">
    <location>
        <begin position="16"/>
        <end position="33"/>
    </location>
</feature>
<organism evidence="2">
    <name type="scientific">Wuchereria bancrofti</name>
    <dbReference type="NCBI Taxonomy" id="6293"/>
    <lineage>
        <taxon>Eukaryota</taxon>
        <taxon>Metazoa</taxon>
        <taxon>Ecdysozoa</taxon>
        <taxon>Nematoda</taxon>
        <taxon>Chromadorea</taxon>
        <taxon>Rhabditida</taxon>
        <taxon>Spirurina</taxon>
        <taxon>Spiruromorpha</taxon>
        <taxon>Filarioidea</taxon>
        <taxon>Onchocercidae</taxon>
        <taxon>Wuchereria</taxon>
    </lineage>
</organism>
<protein>
    <submittedName>
        <fullName evidence="2">Uncharacterized protein</fullName>
    </submittedName>
</protein>
<keyword evidence="1" id="KW-0472">Membrane</keyword>
<feature type="transmembrane region" description="Helical" evidence="1">
    <location>
        <begin position="45"/>
        <end position="71"/>
    </location>
</feature>
<dbReference type="WBParaSite" id="maker-PairedContig_1338-snap-gene-0.11-mRNA-1">
    <property type="protein sequence ID" value="maker-PairedContig_1338-snap-gene-0.11-mRNA-1"/>
    <property type="gene ID" value="maker-PairedContig_1338-snap-gene-0.11"/>
</dbReference>
<sequence length="88" mass="9911">MILCGSENKRKFKQRAQLVIIAAVIVAFIESFIKNQEEPRSVFVFVLLGVSATVMITSLTLILLIRFGVIFQQPMRSSLQRGQIDEAL</sequence>
<dbReference type="AlphaFoldDB" id="A0A1I8EBY2"/>
<name>A0A1I8EBY2_WUCBA</name>
<accession>A0A1I8EBY2</accession>
<proteinExistence type="predicted"/>
<keyword evidence="1" id="KW-1133">Transmembrane helix</keyword>
<evidence type="ECO:0000256" key="1">
    <source>
        <dbReference type="SAM" id="Phobius"/>
    </source>
</evidence>
<reference evidence="2" key="1">
    <citation type="submission" date="2016-11" db="UniProtKB">
        <authorList>
            <consortium name="WormBaseParasite"/>
        </authorList>
    </citation>
    <scope>IDENTIFICATION</scope>
    <source>
        <strain evidence="2">pt0022</strain>
    </source>
</reference>
<dbReference type="STRING" id="6293.A0A1I8EBY2"/>
<evidence type="ECO:0000313" key="2">
    <source>
        <dbReference type="WBParaSite" id="maker-PairedContig_1338-snap-gene-0.11-mRNA-1"/>
    </source>
</evidence>
<keyword evidence="1" id="KW-0812">Transmembrane</keyword>